<dbReference type="GO" id="GO:0000272">
    <property type="term" value="P:polysaccharide catabolic process"/>
    <property type="evidence" value="ECO:0007669"/>
    <property type="project" value="UniProtKB-KW"/>
</dbReference>
<dbReference type="SUPFAM" id="SSF48208">
    <property type="entry name" value="Six-hairpin glycosidases"/>
    <property type="match status" value="1"/>
</dbReference>
<evidence type="ECO:0000256" key="4">
    <source>
        <dbReference type="ARBA" id="ARBA00022801"/>
    </source>
</evidence>
<sequence length="526" mass="59226">MVLPKSILVPIAALSYCSSFVAAYVFTGHTTDARQFAISKSEPLLYEHDGTTWYKTSTRPVGDLGDWINLEKALAFQYLLDNIAPNGVNTEGCAAGTVIASPSKDHPNYFYQWIRDAGITVQGVIDEYAKSEDLELRDIIDRYADLQGEIQGTFNPSGGFSTGGLGEPKFMVNGAPFAGSWARPQRDGPALRALTLMSFIRVVNQTHPELVTLQWISRLYNPDLAAKSIVKSDLEYVSHHWDAIGFDLWEEIQDSHFFTALVQHKALVQGRDLALSLGDHGAASWYDDQQVALRDFIKTGFWDGRNGRLKAYKHTPHRTGLDCSIMLGSIHGGQNDLYAPWSEEVLASTQLFINQMQNLYPINKKKPPYYPEDERLRGVGIGRYAEDIYDGVRTSEGNPWFLCTSSVSNVFYTAITHFIDEGEFRITRINRPFFNRLHPSGRAGLGRVSSGDPDFRNYLQAMFTYADSFLNVIRYHAKADGRLSEQFDRYDGFQRGAHDLTWSYGSFLMAVDKRQTARGMLFGSEY</sequence>
<dbReference type="PRINTS" id="PR00736">
    <property type="entry name" value="GLHYDRLASE15"/>
</dbReference>
<accession>A0A292Q5A0</accession>
<evidence type="ECO:0000313" key="12">
    <source>
        <dbReference type="Proteomes" id="UP001412239"/>
    </source>
</evidence>
<keyword evidence="4" id="KW-0378">Hydrolase</keyword>
<dbReference type="InterPro" id="IPR012341">
    <property type="entry name" value="6hp_glycosidase-like_sf"/>
</dbReference>
<comment type="catalytic activity">
    <reaction evidence="1">
        <text>Hydrolysis of terminal (1-&gt;4)-linked alpha-D-glucose residues successively from non-reducing ends of the chains with release of beta-D-glucose.</text>
        <dbReference type="EC" id="3.2.1.3"/>
    </reaction>
</comment>
<evidence type="ECO:0000256" key="2">
    <source>
        <dbReference type="ARBA" id="ARBA00006188"/>
    </source>
</evidence>
<dbReference type="InterPro" id="IPR000165">
    <property type="entry name" value="Glucoamylase"/>
</dbReference>
<name>A0A292Q5A0_9PEZI</name>
<keyword evidence="7" id="KW-0624">Polysaccharide degradation</keyword>
<evidence type="ECO:0000259" key="10">
    <source>
        <dbReference type="Pfam" id="PF00723"/>
    </source>
</evidence>
<dbReference type="PANTHER" id="PTHR31616:SF9">
    <property type="entry name" value="GLUCOAMYLASE, INTRACELLULAR SPORULATION-SPECIFIC"/>
    <property type="match status" value="1"/>
</dbReference>
<dbReference type="EMBL" id="LN890960">
    <property type="protein sequence ID" value="CUS14271.1"/>
    <property type="molecule type" value="Genomic_DNA"/>
</dbReference>
<dbReference type="Proteomes" id="UP001412239">
    <property type="component" value="Unassembled WGS sequence"/>
</dbReference>
<evidence type="ECO:0000256" key="5">
    <source>
        <dbReference type="ARBA" id="ARBA00023277"/>
    </source>
</evidence>
<dbReference type="InterPro" id="IPR011613">
    <property type="entry name" value="GH15-like"/>
</dbReference>
<organism evidence="11 12">
    <name type="scientific">Tuber aestivum</name>
    <name type="common">summer truffle</name>
    <dbReference type="NCBI Taxonomy" id="59557"/>
    <lineage>
        <taxon>Eukaryota</taxon>
        <taxon>Fungi</taxon>
        <taxon>Dikarya</taxon>
        <taxon>Ascomycota</taxon>
        <taxon>Pezizomycotina</taxon>
        <taxon>Pezizomycetes</taxon>
        <taxon>Pezizales</taxon>
        <taxon>Tuberaceae</taxon>
        <taxon>Tuber</taxon>
    </lineage>
</organism>
<dbReference type="EC" id="3.2.1.3" evidence="3"/>
<feature type="domain" description="GH15-like" evidence="10">
    <location>
        <begin position="77"/>
        <end position="510"/>
    </location>
</feature>
<evidence type="ECO:0000256" key="9">
    <source>
        <dbReference type="ARBA" id="ARBA00033473"/>
    </source>
</evidence>
<evidence type="ECO:0000256" key="3">
    <source>
        <dbReference type="ARBA" id="ARBA00012593"/>
    </source>
</evidence>
<dbReference type="GO" id="GO:0004339">
    <property type="term" value="F:glucan 1,4-alpha-glucosidase activity"/>
    <property type="evidence" value="ECO:0007669"/>
    <property type="project" value="UniProtKB-EC"/>
</dbReference>
<evidence type="ECO:0000256" key="1">
    <source>
        <dbReference type="ARBA" id="ARBA00001863"/>
    </source>
</evidence>
<keyword evidence="6" id="KW-0326">Glycosidase</keyword>
<dbReference type="Pfam" id="PF00723">
    <property type="entry name" value="Glyco_hydro_15"/>
    <property type="match status" value="1"/>
</dbReference>
<evidence type="ECO:0000313" key="11">
    <source>
        <dbReference type="EMBL" id="CUS14271.1"/>
    </source>
</evidence>
<evidence type="ECO:0000256" key="6">
    <source>
        <dbReference type="ARBA" id="ARBA00023295"/>
    </source>
</evidence>
<dbReference type="AlphaFoldDB" id="A0A292Q5A0"/>
<reference evidence="11" key="1">
    <citation type="submission" date="2015-10" db="EMBL/GenBank/DDBJ databases">
        <authorList>
            <person name="Regsiter A."/>
            <person name="william w."/>
        </authorList>
    </citation>
    <scope>NUCLEOTIDE SEQUENCE</scope>
    <source>
        <strain evidence="11">Montdore</strain>
    </source>
</reference>
<dbReference type="InterPro" id="IPR008928">
    <property type="entry name" value="6-hairpin_glycosidase_sf"/>
</dbReference>
<evidence type="ECO:0000256" key="8">
    <source>
        <dbReference type="ARBA" id="ARBA00033442"/>
    </source>
</evidence>
<protein>
    <recommendedName>
        <fullName evidence="3">glucan 1,4-alpha-glucosidase</fullName>
        <ecNumber evidence="3">3.2.1.3</ecNumber>
    </recommendedName>
    <alternativeName>
        <fullName evidence="9">1,4-alpha-D-glucan glucohydrolase</fullName>
    </alternativeName>
    <alternativeName>
        <fullName evidence="8">Glucan 1,4-alpha-glucosidase</fullName>
    </alternativeName>
</protein>
<dbReference type="GO" id="GO:0000324">
    <property type="term" value="C:fungal-type vacuole"/>
    <property type="evidence" value="ECO:0007669"/>
    <property type="project" value="TreeGrafter"/>
</dbReference>
<proteinExistence type="inferred from homology"/>
<keyword evidence="12" id="KW-1185">Reference proteome</keyword>
<dbReference type="Gene3D" id="1.50.10.10">
    <property type="match status" value="1"/>
</dbReference>
<comment type="similarity">
    <text evidence="2">Belongs to the glycosyl hydrolase 15 family.</text>
</comment>
<dbReference type="PANTHER" id="PTHR31616">
    <property type="entry name" value="TREHALASE"/>
    <property type="match status" value="1"/>
</dbReference>
<gene>
    <name evidence="11" type="ORF">GSTUAT00001561001</name>
</gene>
<keyword evidence="5" id="KW-0119">Carbohydrate metabolism</keyword>
<evidence type="ECO:0000256" key="7">
    <source>
        <dbReference type="ARBA" id="ARBA00023326"/>
    </source>
</evidence>